<protein>
    <submittedName>
        <fullName evidence="7">FAD/NAD(P)-binding domain-containing protein</fullName>
    </submittedName>
</protein>
<dbReference type="Proteomes" id="UP000800200">
    <property type="component" value="Unassembled WGS sequence"/>
</dbReference>
<dbReference type="GO" id="GO:0071949">
    <property type="term" value="F:FAD binding"/>
    <property type="evidence" value="ECO:0007669"/>
    <property type="project" value="InterPro"/>
</dbReference>
<organism evidence="7 8">
    <name type="scientific">Zopfia rhizophila CBS 207.26</name>
    <dbReference type="NCBI Taxonomy" id="1314779"/>
    <lineage>
        <taxon>Eukaryota</taxon>
        <taxon>Fungi</taxon>
        <taxon>Dikarya</taxon>
        <taxon>Ascomycota</taxon>
        <taxon>Pezizomycotina</taxon>
        <taxon>Dothideomycetes</taxon>
        <taxon>Dothideomycetes incertae sedis</taxon>
        <taxon>Zopfiaceae</taxon>
        <taxon>Zopfia</taxon>
    </lineage>
</organism>
<evidence type="ECO:0000256" key="4">
    <source>
        <dbReference type="ARBA" id="ARBA00023002"/>
    </source>
</evidence>
<feature type="domain" description="FAD-binding" evidence="6">
    <location>
        <begin position="6"/>
        <end position="327"/>
    </location>
</feature>
<dbReference type="PRINTS" id="PR00420">
    <property type="entry name" value="RNGMNOXGNASE"/>
</dbReference>
<evidence type="ECO:0000313" key="8">
    <source>
        <dbReference type="Proteomes" id="UP000800200"/>
    </source>
</evidence>
<keyword evidence="4" id="KW-0560">Oxidoreductase</keyword>
<dbReference type="InterPro" id="IPR002938">
    <property type="entry name" value="FAD-bd"/>
</dbReference>
<dbReference type="OrthoDB" id="16820at2759"/>
<evidence type="ECO:0000256" key="5">
    <source>
        <dbReference type="ARBA" id="ARBA00023033"/>
    </source>
</evidence>
<accession>A0A6A6DEM5</accession>
<evidence type="ECO:0000259" key="6">
    <source>
        <dbReference type="Pfam" id="PF01494"/>
    </source>
</evidence>
<gene>
    <name evidence="7" type="ORF">K469DRAFT_678130</name>
</gene>
<dbReference type="SUPFAM" id="SSF51905">
    <property type="entry name" value="FAD/NAD(P)-binding domain"/>
    <property type="match status" value="1"/>
</dbReference>
<dbReference type="PANTHER" id="PTHR13789:SF311">
    <property type="entry name" value="HYDROXYLASE, PUTATIVE (AFU_ORTHOLOGUE AFUA_5G10180)-RELATED"/>
    <property type="match status" value="1"/>
</dbReference>
<keyword evidence="8" id="KW-1185">Reference proteome</keyword>
<evidence type="ECO:0000313" key="7">
    <source>
        <dbReference type="EMBL" id="KAF2176842.1"/>
    </source>
</evidence>
<dbReference type="EMBL" id="ML994700">
    <property type="protein sequence ID" value="KAF2176842.1"/>
    <property type="molecule type" value="Genomic_DNA"/>
</dbReference>
<dbReference type="GO" id="GO:0004497">
    <property type="term" value="F:monooxygenase activity"/>
    <property type="evidence" value="ECO:0007669"/>
    <property type="project" value="UniProtKB-KW"/>
</dbReference>
<dbReference type="AlphaFoldDB" id="A0A6A6DEM5"/>
<sequence>MAQPLKIVIVGAGIGGLACAIVSRRQGLNVVVLEKVEKLSPVGAGIQIPPNASRVWAQYELLDRLKEYSVISKATQLRRWKDGELLCSRSVGEELDERWPWLVIHRADYQRILVEESERLGVELRLKADVQDIDFENTKVTLGNGEDISGDVIIGADGLWSTFRARILGRDSPPQETGDLAYRGTFSLSALQALKDPAVDELCKKNVVTMWIGPESHSVFYPVRCGNEFNLVMTRPDDLPPGVKTEEGDIQGMKAVFEGWDPVLTKILTAFSSVLRWKMMHHDELAFWTKNNVALLGDACHPSLPYQAQGAAMAVEDGTIIATLLGLYQEAHSKSLPHPTLSETLKLYESLQKLRTTTLHLGSISNQHLYHLDDGPDQEERDRILKAAQWQEKPSGQSEPFIWIDVRYQKAMLSHDAIGGAKKRWEEAIQGPRQERS</sequence>
<keyword evidence="3" id="KW-0274">FAD</keyword>
<dbReference type="SUPFAM" id="SSF54373">
    <property type="entry name" value="FAD-linked reductases, C-terminal domain"/>
    <property type="match status" value="1"/>
</dbReference>
<proteinExistence type="inferred from homology"/>
<reference evidence="7" key="1">
    <citation type="journal article" date="2020" name="Stud. Mycol.">
        <title>101 Dothideomycetes genomes: a test case for predicting lifestyles and emergence of pathogens.</title>
        <authorList>
            <person name="Haridas S."/>
            <person name="Albert R."/>
            <person name="Binder M."/>
            <person name="Bloem J."/>
            <person name="Labutti K."/>
            <person name="Salamov A."/>
            <person name="Andreopoulos B."/>
            <person name="Baker S."/>
            <person name="Barry K."/>
            <person name="Bills G."/>
            <person name="Bluhm B."/>
            <person name="Cannon C."/>
            <person name="Castanera R."/>
            <person name="Culley D."/>
            <person name="Daum C."/>
            <person name="Ezra D."/>
            <person name="Gonzalez J."/>
            <person name="Henrissat B."/>
            <person name="Kuo A."/>
            <person name="Liang C."/>
            <person name="Lipzen A."/>
            <person name="Lutzoni F."/>
            <person name="Magnuson J."/>
            <person name="Mondo S."/>
            <person name="Nolan M."/>
            <person name="Ohm R."/>
            <person name="Pangilinan J."/>
            <person name="Park H.-J."/>
            <person name="Ramirez L."/>
            <person name="Alfaro M."/>
            <person name="Sun H."/>
            <person name="Tritt A."/>
            <person name="Yoshinaga Y."/>
            <person name="Zwiers L.-H."/>
            <person name="Turgeon B."/>
            <person name="Goodwin S."/>
            <person name="Spatafora J."/>
            <person name="Crous P."/>
            <person name="Grigoriev I."/>
        </authorList>
    </citation>
    <scope>NUCLEOTIDE SEQUENCE</scope>
    <source>
        <strain evidence="7">CBS 207.26</strain>
    </source>
</reference>
<dbReference type="PROSITE" id="PS51257">
    <property type="entry name" value="PROKAR_LIPOPROTEIN"/>
    <property type="match status" value="1"/>
</dbReference>
<dbReference type="InterPro" id="IPR050493">
    <property type="entry name" value="FAD-dep_Monooxygenase_BioMet"/>
</dbReference>
<comment type="similarity">
    <text evidence="1">Belongs to the paxM FAD-dependent monooxygenase family.</text>
</comment>
<keyword evidence="5" id="KW-0503">Monooxygenase</keyword>
<evidence type="ECO:0000256" key="3">
    <source>
        <dbReference type="ARBA" id="ARBA00022827"/>
    </source>
</evidence>
<dbReference type="Gene3D" id="3.50.50.60">
    <property type="entry name" value="FAD/NAD(P)-binding domain"/>
    <property type="match status" value="1"/>
</dbReference>
<evidence type="ECO:0000256" key="2">
    <source>
        <dbReference type="ARBA" id="ARBA00022630"/>
    </source>
</evidence>
<dbReference type="PANTHER" id="PTHR13789">
    <property type="entry name" value="MONOOXYGENASE"/>
    <property type="match status" value="1"/>
</dbReference>
<evidence type="ECO:0000256" key="1">
    <source>
        <dbReference type="ARBA" id="ARBA00007992"/>
    </source>
</evidence>
<dbReference type="Pfam" id="PF01494">
    <property type="entry name" value="FAD_binding_3"/>
    <property type="match status" value="1"/>
</dbReference>
<dbReference type="FunFam" id="3.50.50.60:FF:000115">
    <property type="entry name" value="Salicylate hydroxylase, putative"/>
    <property type="match status" value="1"/>
</dbReference>
<name>A0A6A6DEM5_9PEZI</name>
<dbReference type="InterPro" id="IPR036188">
    <property type="entry name" value="FAD/NAD-bd_sf"/>
</dbReference>
<keyword evidence="2" id="KW-0285">Flavoprotein</keyword>